<dbReference type="RefSeq" id="WP_184325867.1">
    <property type="nucleotide sequence ID" value="NZ_JACHLZ010000001.1"/>
</dbReference>
<comment type="caution">
    <text evidence="3">The sequence shown here is derived from an EMBL/GenBank/DDBJ whole genome shotgun (WGS) entry which is preliminary data.</text>
</comment>
<feature type="transmembrane region" description="Helical" evidence="2">
    <location>
        <begin position="85"/>
        <end position="106"/>
    </location>
</feature>
<gene>
    <name evidence="3" type="ORF">HNR70_002374</name>
</gene>
<feature type="region of interest" description="Disordered" evidence="1">
    <location>
        <begin position="1"/>
        <end position="36"/>
    </location>
</feature>
<keyword evidence="2" id="KW-0812">Transmembrane</keyword>
<evidence type="ECO:0000313" key="4">
    <source>
        <dbReference type="Proteomes" id="UP000588158"/>
    </source>
</evidence>
<proteinExistence type="predicted"/>
<dbReference type="Proteomes" id="UP000588158">
    <property type="component" value="Unassembled WGS sequence"/>
</dbReference>
<organism evidence="3 4">
    <name type="scientific">Brachybacterium aquaticum</name>
    <dbReference type="NCBI Taxonomy" id="1432564"/>
    <lineage>
        <taxon>Bacteria</taxon>
        <taxon>Bacillati</taxon>
        <taxon>Actinomycetota</taxon>
        <taxon>Actinomycetes</taxon>
        <taxon>Micrococcales</taxon>
        <taxon>Dermabacteraceae</taxon>
        <taxon>Brachybacterium</taxon>
    </lineage>
</organism>
<keyword evidence="2" id="KW-1133">Transmembrane helix</keyword>
<evidence type="ECO:0000313" key="3">
    <source>
        <dbReference type="EMBL" id="MBB5832561.1"/>
    </source>
</evidence>
<protein>
    <submittedName>
        <fullName evidence="3">Uncharacterized protein</fullName>
    </submittedName>
</protein>
<keyword evidence="2" id="KW-0472">Membrane</keyword>
<dbReference type="EMBL" id="JACHLZ010000001">
    <property type="protein sequence ID" value="MBB5832561.1"/>
    <property type="molecule type" value="Genomic_DNA"/>
</dbReference>
<evidence type="ECO:0000256" key="2">
    <source>
        <dbReference type="SAM" id="Phobius"/>
    </source>
</evidence>
<accession>A0A841AG32</accession>
<evidence type="ECO:0000256" key="1">
    <source>
        <dbReference type="SAM" id="MobiDB-lite"/>
    </source>
</evidence>
<keyword evidence="4" id="KW-1185">Reference proteome</keyword>
<name>A0A841AG32_9MICO</name>
<dbReference type="AlphaFoldDB" id="A0A841AG32"/>
<sequence>MDDLSPGAGTGRPDTFPGNVSTATGSIVAPAGGSGPGVAVVDRDARRPDALGGDAPSGKRTGRAMVPMGFSQAVDNSEGGLINTFFLLIGAAFCVGEGMLGLLSAISKFARMLFGPF</sequence>
<reference evidence="3 4" key="1">
    <citation type="submission" date="2020-08" db="EMBL/GenBank/DDBJ databases">
        <title>Sequencing the genomes of 1000 actinobacteria strains.</title>
        <authorList>
            <person name="Klenk H.-P."/>
        </authorList>
    </citation>
    <scope>NUCLEOTIDE SEQUENCE [LARGE SCALE GENOMIC DNA]</scope>
    <source>
        <strain evidence="3 4">DSM 28796</strain>
    </source>
</reference>